<dbReference type="GO" id="GO:0008855">
    <property type="term" value="F:exodeoxyribonuclease VII activity"/>
    <property type="evidence" value="ECO:0007669"/>
    <property type="project" value="UniProtKB-UniRule"/>
</dbReference>
<dbReference type="PANTHER" id="PTHR30008:SF0">
    <property type="entry name" value="EXODEOXYRIBONUCLEASE 7 LARGE SUBUNIT"/>
    <property type="match status" value="1"/>
</dbReference>
<reference evidence="10" key="1">
    <citation type="submission" date="2014-06" db="EMBL/GenBank/DDBJ databases">
        <title>Draft genome sequence of C. testosteroni WDL7.</title>
        <authorList>
            <person name="Wu Y."/>
            <person name="Seshan H."/>
            <person name="Arumugam K."/>
        </authorList>
    </citation>
    <scope>NUCLEOTIDE SEQUENCE [LARGE SCALE GENOMIC DNA]</scope>
    <source>
        <strain evidence="10">WDL7</strain>
    </source>
</reference>
<proteinExistence type="inferred from homology"/>
<keyword evidence="1 5" id="KW-0963">Cytoplasm</keyword>
<name>A0A0L7N8P3_COMTE</name>
<dbReference type="EMBL" id="JNVD01000004">
    <property type="protein sequence ID" value="KOC30582.1"/>
    <property type="molecule type" value="Genomic_DNA"/>
</dbReference>
<keyword evidence="3 5" id="KW-0378">Hydrolase</keyword>
<dbReference type="PATRIC" id="fig|285.49.peg.4085"/>
<feature type="domain" description="Exonuclease VII large subunit C-terminal" evidence="7">
    <location>
        <begin position="133"/>
        <end position="440"/>
    </location>
</feature>
<dbReference type="InterPro" id="IPR003753">
    <property type="entry name" value="Exonuc_VII_L"/>
</dbReference>
<organism evidence="9 10">
    <name type="scientific">Comamonas testosteroni</name>
    <name type="common">Pseudomonas testosteroni</name>
    <dbReference type="NCBI Taxonomy" id="285"/>
    <lineage>
        <taxon>Bacteria</taxon>
        <taxon>Pseudomonadati</taxon>
        <taxon>Pseudomonadota</taxon>
        <taxon>Betaproteobacteria</taxon>
        <taxon>Burkholderiales</taxon>
        <taxon>Comamonadaceae</taxon>
        <taxon>Comamonas</taxon>
    </lineage>
</organism>
<evidence type="ECO:0000259" key="8">
    <source>
        <dbReference type="Pfam" id="PF13742"/>
    </source>
</evidence>
<evidence type="ECO:0000313" key="9">
    <source>
        <dbReference type="EMBL" id="KOC30582.1"/>
    </source>
</evidence>
<dbReference type="GO" id="GO:0006308">
    <property type="term" value="P:DNA catabolic process"/>
    <property type="evidence" value="ECO:0007669"/>
    <property type="project" value="UniProtKB-UniRule"/>
</dbReference>
<comment type="similarity">
    <text evidence="5 6">Belongs to the XseA family.</text>
</comment>
<dbReference type="HAMAP" id="MF_00378">
    <property type="entry name" value="Exonuc_7_L"/>
    <property type="match status" value="1"/>
</dbReference>
<feature type="domain" description="OB-fold nucleic acid binding" evidence="8">
    <location>
        <begin position="18"/>
        <end position="110"/>
    </location>
</feature>
<evidence type="ECO:0000313" key="10">
    <source>
        <dbReference type="Proteomes" id="UP000037442"/>
    </source>
</evidence>
<comment type="catalytic activity">
    <reaction evidence="5 6">
        <text>Exonucleolytic cleavage in either 5'- to 3'- or 3'- to 5'-direction to yield nucleoside 5'-phosphates.</text>
        <dbReference type="EC" id="3.1.11.6"/>
    </reaction>
</comment>
<evidence type="ECO:0000256" key="6">
    <source>
        <dbReference type="RuleBase" id="RU004355"/>
    </source>
</evidence>
<dbReference type="PANTHER" id="PTHR30008">
    <property type="entry name" value="EXODEOXYRIBONUCLEASE 7 LARGE SUBUNIT"/>
    <property type="match status" value="1"/>
</dbReference>
<keyword evidence="2 5" id="KW-0540">Nuclease</keyword>
<dbReference type="InterPro" id="IPR025824">
    <property type="entry name" value="OB-fold_nuc-bd_dom"/>
</dbReference>
<keyword evidence="4 5" id="KW-0269">Exonuclease</keyword>
<protein>
    <recommendedName>
        <fullName evidence="5">Exodeoxyribonuclease 7 large subunit</fullName>
        <ecNumber evidence="5">3.1.11.6</ecNumber>
    </recommendedName>
    <alternativeName>
        <fullName evidence="5">Exodeoxyribonuclease VII large subunit</fullName>
        <shortName evidence="5">Exonuclease VII large subunit</shortName>
    </alternativeName>
</protein>
<gene>
    <name evidence="5" type="primary">xseA</name>
    <name evidence="9" type="ORF">GL58_19730</name>
</gene>
<comment type="subunit">
    <text evidence="5">Heterooligomer composed of large and small subunits.</text>
</comment>
<comment type="function">
    <text evidence="5">Bidirectionally degrades single-stranded DNA into large acid-insoluble oligonucleotides, which are then degraded further into small acid-soluble oligonucleotides.</text>
</comment>
<dbReference type="Proteomes" id="UP000037442">
    <property type="component" value="Unassembled WGS sequence"/>
</dbReference>
<dbReference type="InterPro" id="IPR020579">
    <property type="entry name" value="Exonuc_VII_lsu_C"/>
</dbReference>
<accession>A0A0L7N8P3</accession>
<comment type="subcellular location">
    <subcellularLocation>
        <location evidence="5 6">Cytoplasm</location>
    </subcellularLocation>
</comment>
<dbReference type="Pfam" id="PF13742">
    <property type="entry name" value="tRNA_anti_2"/>
    <property type="match status" value="1"/>
</dbReference>
<dbReference type="CDD" id="cd04489">
    <property type="entry name" value="ExoVII_LU_OBF"/>
    <property type="match status" value="1"/>
</dbReference>
<dbReference type="Pfam" id="PF02601">
    <property type="entry name" value="Exonuc_VII_L"/>
    <property type="match status" value="1"/>
</dbReference>
<comment type="caution">
    <text evidence="9">The sequence shown here is derived from an EMBL/GenBank/DDBJ whole genome shotgun (WGS) entry which is preliminary data.</text>
</comment>
<evidence type="ECO:0000256" key="5">
    <source>
        <dbReference type="HAMAP-Rule" id="MF_00378"/>
    </source>
</evidence>
<dbReference type="AlphaFoldDB" id="A0A0L7N8P3"/>
<evidence type="ECO:0000256" key="1">
    <source>
        <dbReference type="ARBA" id="ARBA00022490"/>
    </source>
</evidence>
<evidence type="ECO:0000256" key="4">
    <source>
        <dbReference type="ARBA" id="ARBA00022839"/>
    </source>
</evidence>
<dbReference type="GO" id="GO:0005737">
    <property type="term" value="C:cytoplasm"/>
    <property type="evidence" value="ECO:0007669"/>
    <property type="project" value="UniProtKB-SubCell"/>
</dbReference>
<evidence type="ECO:0000256" key="3">
    <source>
        <dbReference type="ARBA" id="ARBA00022801"/>
    </source>
</evidence>
<dbReference type="NCBIfam" id="TIGR00237">
    <property type="entry name" value="xseA"/>
    <property type="match status" value="1"/>
</dbReference>
<dbReference type="GO" id="GO:0003676">
    <property type="term" value="F:nucleic acid binding"/>
    <property type="evidence" value="ECO:0007669"/>
    <property type="project" value="InterPro"/>
</dbReference>
<dbReference type="EC" id="3.1.11.6" evidence="5"/>
<evidence type="ECO:0000259" key="7">
    <source>
        <dbReference type="Pfam" id="PF02601"/>
    </source>
</evidence>
<evidence type="ECO:0000256" key="2">
    <source>
        <dbReference type="ARBA" id="ARBA00022722"/>
    </source>
</evidence>
<sequence length="448" mass="49179">MNSMFERSNPAATQHVWEVGALCHAIGDALQARFNPVSVRGELSGFSRAASGHCYFNLKDASGQIRCAMFRRAAEQVGFSARDGELVEVRGRLGVYEQRGDLQLVVESMQRAGQGALFEQFLRLKAQLESEGLFDPARKRPLPPLPRGIGLVTSLGAAALHDVVTALRRRVPHIPVVVVPALVQGAQAPQSLVQALSKLYRLAQEGQGPGSNLPADSARQPVIDTILLVRGGGSLEDLWAFNDEQLARTIVQSPVPLISGVGHETDFTIADFCADLRAPTPTAAAELVAQPREVWLGALGLMQDRLDNAVQRVMDRQAQRLDIAAQRLGRPSEQLARNQLQLSRQAQRLRHAMLLKLQRLAQNQQALQVNFPSIFQRNLEQQKQTLDRIDLRLQLLDPRLVLQRGYALLTDEQGRAVTQVRQAVPGAALKAQLSDGVVDVVVTQPRLL</sequence>
<dbReference type="GO" id="GO:0009318">
    <property type="term" value="C:exodeoxyribonuclease VII complex"/>
    <property type="evidence" value="ECO:0007669"/>
    <property type="project" value="UniProtKB-UniRule"/>
</dbReference>